<evidence type="ECO:0000256" key="7">
    <source>
        <dbReference type="RuleBase" id="RU362091"/>
    </source>
</evidence>
<dbReference type="InterPro" id="IPR001734">
    <property type="entry name" value="Na/solute_symporter"/>
</dbReference>
<feature type="transmembrane region" description="Helical" evidence="8">
    <location>
        <begin position="48"/>
        <end position="70"/>
    </location>
</feature>
<organism evidence="9 10">
    <name type="scientific">Winogradskyella ouciana</name>
    <dbReference type="NCBI Taxonomy" id="2608631"/>
    <lineage>
        <taxon>Bacteria</taxon>
        <taxon>Pseudomonadati</taxon>
        <taxon>Bacteroidota</taxon>
        <taxon>Flavobacteriia</taxon>
        <taxon>Flavobacteriales</taxon>
        <taxon>Flavobacteriaceae</taxon>
        <taxon>Winogradskyella</taxon>
    </lineage>
</organism>
<keyword evidence="3" id="KW-0813">Transport</keyword>
<evidence type="ECO:0000313" key="9">
    <source>
        <dbReference type="EMBL" id="MTE28499.1"/>
    </source>
</evidence>
<sequence>WLALGLTIGAYSNYLLLAPRLRAYTEVADDAITIPDFFDKRFRHSSSLLKIVSAVIIMIFFTLYTSSGLVSGGRLFES</sequence>
<dbReference type="PANTHER" id="PTHR48086">
    <property type="entry name" value="SODIUM/PROLINE SYMPORTER-RELATED"/>
    <property type="match status" value="1"/>
</dbReference>
<dbReference type="Pfam" id="PF00474">
    <property type="entry name" value="SSF"/>
    <property type="match status" value="1"/>
</dbReference>
<dbReference type="InterPro" id="IPR038377">
    <property type="entry name" value="Na/Glc_symporter_sf"/>
</dbReference>
<dbReference type="Gene3D" id="1.20.1730.10">
    <property type="entry name" value="Sodium/glucose cotransporter"/>
    <property type="match status" value="1"/>
</dbReference>
<dbReference type="PROSITE" id="PS50283">
    <property type="entry name" value="NA_SOLUT_SYMP_3"/>
    <property type="match status" value="1"/>
</dbReference>
<gene>
    <name evidence="9" type="ORF">F1003_16415</name>
</gene>
<dbReference type="GO" id="GO:0005298">
    <property type="term" value="F:proline:sodium symporter activity"/>
    <property type="evidence" value="ECO:0007669"/>
    <property type="project" value="TreeGrafter"/>
</dbReference>
<dbReference type="GO" id="GO:0015193">
    <property type="term" value="F:L-proline transmembrane transporter activity"/>
    <property type="evidence" value="ECO:0007669"/>
    <property type="project" value="TreeGrafter"/>
</dbReference>
<protein>
    <submittedName>
        <fullName evidence="9">Sodium:proline symporter</fullName>
    </submittedName>
</protein>
<name>A0A7K1GJ85_9FLAO</name>
<evidence type="ECO:0000256" key="1">
    <source>
        <dbReference type="ARBA" id="ARBA00004141"/>
    </source>
</evidence>
<evidence type="ECO:0000256" key="8">
    <source>
        <dbReference type="SAM" id="Phobius"/>
    </source>
</evidence>
<dbReference type="AlphaFoldDB" id="A0A7K1GJ85"/>
<evidence type="ECO:0000256" key="4">
    <source>
        <dbReference type="ARBA" id="ARBA00022692"/>
    </source>
</evidence>
<accession>A0A7K1GJ85</accession>
<keyword evidence="5 8" id="KW-1133">Transmembrane helix</keyword>
<dbReference type="Proteomes" id="UP000447545">
    <property type="component" value="Unassembled WGS sequence"/>
</dbReference>
<dbReference type="EMBL" id="WJYA01000304">
    <property type="protein sequence ID" value="MTE28499.1"/>
    <property type="molecule type" value="Genomic_DNA"/>
</dbReference>
<evidence type="ECO:0000256" key="5">
    <source>
        <dbReference type="ARBA" id="ARBA00022989"/>
    </source>
</evidence>
<keyword evidence="10" id="KW-1185">Reference proteome</keyword>
<dbReference type="GO" id="GO:0015824">
    <property type="term" value="P:proline transport"/>
    <property type="evidence" value="ECO:0007669"/>
    <property type="project" value="TreeGrafter"/>
</dbReference>
<evidence type="ECO:0000256" key="3">
    <source>
        <dbReference type="ARBA" id="ARBA00022448"/>
    </source>
</evidence>
<dbReference type="GO" id="GO:0005886">
    <property type="term" value="C:plasma membrane"/>
    <property type="evidence" value="ECO:0007669"/>
    <property type="project" value="TreeGrafter"/>
</dbReference>
<evidence type="ECO:0000256" key="2">
    <source>
        <dbReference type="ARBA" id="ARBA00006434"/>
    </source>
</evidence>
<comment type="subcellular location">
    <subcellularLocation>
        <location evidence="1">Membrane</location>
        <topology evidence="1">Multi-pass membrane protein</topology>
    </subcellularLocation>
</comment>
<reference evidence="9 10" key="1">
    <citation type="submission" date="2019-11" db="EMBL/GenBank/DDBJ databases">
        <title>Winogradskyella ouciana sp. nov., isolated from the hadal seawater of the Mariana Trench.</title>
        <authorList>
            <person name="Liu R."/>
        </authorList>
    </citation>
    <scope>NUCLEOTIDE SEQUENCE [LARGE SCALE GENOMIC DNA]</scope>
    <source>
        <strain evidence="9 10">ZXX205</strain>
    </source>
</reference>
<evidence type="ECO:0000256" key="6">
    <source>
        <dbReference type="ARBA" id="ARBA00023136"/>
    </source>
</evidence>
<comment type="caution">
    <text evidence="9">The sequence shown here is derived from an EMBL/GenBank/DDBJ whole genome shotgun (WGS) entry which is preliminary data.</text>
</comment>
<proteinExistence type="inferred from homology"/>
<dbReference type="InterPro" id="IPR050277">
    <property type="entry name" value="Sodium:Solute_Symporter"/>
</dbReference>
<feature type="non-terminal residue" evidence="9">
    <location>
        <position position="1"/>
    </location>
</feature>
<feature type="non-terminal residue" evidence="9">
    <location>
        <position position="78"/>
    </location>
</feature>
<keyword evidence="6 8" id="KW-0472">Membrane</keyword>
<keyword evidence="4 8" id="KW-0812">Transmembrane</keyword>
<dbReference type="PANTHER" id="PTHR48086:SF1">
    <property type="entry name" value="OSMOREGULATED PROLINE TRANSPORTER OPUE"/>
    <property type="match status" value="1"/>
</dbReference>
<evidence type="ECO:0000313" key="10">
    <source>
        <dbReference type="Proteomes" id="UP000447545"/>
    </source>
</evidence>
<comment type="similarity">
    <text evidence="2 7">Belongs to the sodium:solute symporter (SSF) (TC 2.A.21) family.</text>
</comment>